<organism evidence="2 4">
    <name type="scientific">Ligilactobacillus acidipiscis</name>
    <dbReference type="NCBI Taxonomy" id="89059"/>
    <lineage>
        <taxon>Bacteria</taxon>
        <taxon>Bacillati</taxon>
        <taxon>Bacillota</taxon>
        <taxon>Bacilli</taxon>
        <taxon>Lactobacillales</taxon>
        <taxon>Lactobacillaceae</taxon>
        <taxon>Ligilactobacillus</taxon>
    </lineage>
</organism>
<name>A0A0R2K1G2_9LACO</name>
<keyword evidence="1" id="KW-0175">Coiled coil</keyword>
<accession>A0A0R2K1G2</accession>
<evidence type="ECO:0000313" key="4">
    <source>
        <dbReference type="Proteomes" id="UP000051491"/>
    </source>
</evidence>
<dbReference type="RefSeq" id="WP_010494941.1">
    <property type="nucleotide sequence ID" value="NZ_JQBK01000093.1"/>
</dbReference>
<proteinExistence type="predicted"/>
<reference evidence="3" key="3">
    <citation type="submission" date="2016-11" db="EMBL/GenBank/DDBJ databases">
        <authorList>
            <person name="Jaros S."/>
            <person name="Januszkiewicz K."/>
            <person name="Wedrychowicz H."/>
        </authorList>
    </citation>
    <scope>NUCLEOTIDE SEQUENCE [LARGE SCALE GENOMIC DNA]</scope>
    <source>
        <strain evidence="3">ACA-DC 1533</strain>
    </source>
</reference>
<evidence type="ECO:0000313" key="2">
    <source>
        <dbReference type="EMBL" id="KRN80997.1"/>
    </source>
</evidence>
<dbReference type="EMBL" id="LT630287">
    <property type="protein sequence ID" value="SFV39752.1"/>
    <property type="molecule type" value="Genomic_DNA"/>
</dbReference>
<dbReference type="Proteomes" id="UP000051491">
    <property type="component" value="Unassembled WGS sequence"/>
</dbReference>
<dbReference type="Proteomes" id="UP000190935">
    <property type="component" value="Chromosome I"/>
</dbReference>
<evidence type="ECO:0000256" key="1">
    <source>
        <dbReference type="SAM" id="Coils"/>
    </source>
</evidence>
<dbReference type="AlphaFoldDB" id="A0A0R2K1G2"/>
<reference evidence="2 4" key="1">
    <citation type="journal article" date="2015" name="Genome Announc.">
        <title>Expanding the biotechnology potential of lactobacilli through comparative genomics of 213 strains and associated genera.</title>
        <authorList>
            <person name="Sun Z."/>
            <person name="Harris H.M."/>
            <person name="McCann A."/>
            <person name="Guo C."/>
            <person name="Argimon S."/>
            <person name="Zhang W."/>
            <person name="Yang X."/>
            <person name="Jeffery I.B."/>
            <person name="Cooney J.C."/>
            <person name="Kagawa T.F."/>
            <person name="Liu W."/>
            <person name="Song Y."/>
            <person name="Salvetti E."/>
            <person name="Wrobel A."/>
            <person name="Rasinkangas P."/>
            <person name="Parkhill J."/>
            <person name="Rea M.C."/>
            <person name="O'Sullivan O."/>
            <person name="Ritari J."/>
            <person name="Douillard F.P."/>
            <person name="Paul Ross R."/>
            <person name="Yang R."/>
            <person name="Briner A.E."/>
            <person name="Felis G.E."/>
            <person name="de Vos W.M."/>
            <person name="Barrangou R."/>
            <person name="Klaenhammer T.R."/>
            <person name="Caufield P.W."/>
            <person name="Cui Y."/>
            <person name="Zhang H."/>
            <person name="O'Toole P.W."/>
        </authorList>
    </citation>
    <scope>NUCLEOTIDE SEQUENCE [LARGE SCALE GENOMIC DNA]</scope>
    <source>
        <strain evidence="2 4">DSM 15353</strain>
    </source>
</reference>
<feature type="coiled-coil region" evidence="1">
    <location>
        <begin position="1"/>
        <end position="35"/>
    </location>
</feature>
<protein>
    <submittedName>
        <fullName evidence="2">Uncharacterized protein</fullName>
    </submittedName>
</protein>
<dbReference type="OrthoDB" id="2326107at2"/>
<dbReference type="EMBL" id="JQBK01000093">
    <property type="protein sequence ID" value="KRN80997.1"/>
    <property type="molecule type" value="Genomic_DNA"/>
</dbReference>
<gene>
    <name evidence="2" type="ORF">IV43_GL002232</name>
    <name evidence="3" type="ORF">LAC1533_0332</name>
</gene>
<evidence type="ECO:0000313" key="5">
    <source>
        <dbReference type="Proteomes" id="UP000190935"/>
    </source>
</evidence>
<dbReference type="KEGG" id="laca:LAC1533_0332"/>
<sequence>MREAVQSIKNMQTELERIQSKLERLSSTLKFEQRSLNAPLEKITSDLDSMLDLGYDILLIEQGDYSAAVNDLTFTDQFIDLIISHLMHLQKGAKVRLTRQQDDMISNINKQLMHVQGSLMIVLNNFNKNAENN</sequence>
<dbReference type="PATRIC" id="fig|89059.3.peg.2352"/>
<evidence type="ECO:0000313" key="3">
    <source>
        <dbReference type="EMBL" id="SFV39752.1"/>
    </source>
</evidence>
<dbReference type="GeneID" id="95348425"/>
<reference evidence="5" key="2">
    <citation type="submission" date="2016-11" db="EMBL/GenBank/DDBJ databases">
        <authorList>
            <person name="Papadimitriou K."/>
        </authorList>
    </citation>
    <scope>NUCLEOTIDE SEQUENCE [LARGE SCALE GENOMIC DNA]</scope>
    <source>
        <strain evidence="5">ACA-DC 1533</strain>
    </source>
</reference>